<dbReference type="EMBL" id="LR215050">
    <property type="protein sequence ID" value="VEU83145.1"/>
    <property type="molecule type" value="Genomic_DNA"/>
</dbReference>
<dbReference type="RefSeq" id="WP_035370107.1">
    <property type="nucleotide sequence ID" value="NZ_LR215050.1"/>
</dbReference>
<gene>
    <name evidence="3" type="ORF">NCTC10172_01197</name>
</gene>
<sequence>MKKIFSFLSLLLCIPILLANTVPVVPGTTTYAYNEFSEEWSEQGNYYYFTGSIFHSNGSSDDYYIVDFNLPTNAVIEYRNSNTLQNHGTNNEWVRVDKYDPQQNGYSRFRMRVMYFAAWGGYYEVNQTTVDSINNDGKFLGTYIVGENFSFEIRYYLAIVDNPTEFDSVQDLPMTAENVLGNVYFTVNGNEVIVTIWYDGTPYTLKYNFSSQTDMTIFDAEEIYFMKRSNKPQIFINLTKDRLYLRDMLSAGSDKKPAFVPHVIWDLNTNTITKMEKYNAYAYVKQNNQGALIAYYYVDEFIMDNIISTTLSYTSRQRSDEWFGLVTRYTDWKTFIWSHTSEDTLHYRNLTSTWEWMIPGYNLIFLGLRATTYYEMPRIQALDFTNLPSYYNVSKQEIEAEYQKVNASFTQLKDNPRYKVWAFALQEGKEFELGWFGKIQTEFYNNPDNPDDPKNLKIIEIVYKTDDKLYTTVGKDMNLLITVEPKVDGIANEDNKEFSPLLIPLIIFVLSLAIGFTKGQLITRNGFNFKYVVGSLILSILVYFVVVNWTSIIKSLVIYPWLK</sequence>
<accession>A0A449BKZ3</accession>
<organism evidence="3 4">
    <name type="scientific">Acholeplasma hippikon</name>
    <dbReference type="NCBI Taxonomy" id="264636"/>
    <lineage>
        <taxon>Bacteria</taxon>
        <taxon>Bacillati</taxon>
        <taxon>Mycoplasmatota</taxon>
        <taxon>Mollicutes</taxon>
        <taxon>Acholeplasmatales</taxon>
        <taxon>Acholeplasmataceae</taxon>
        <taxon>Acholeplasma</taxon>
    </lineage>
</organism>
<reference evidence="3 4" key="1">
    <citation type="submission" date="2019-01" db="EMBL/GenBank/DDBJ databases">
        <authorList>
            <consortium name="Pathogen Informatics"/>
        </authorList>
    </citation>
    <scope>NUCLEOTIDE SEQUENCE [LARGE SCALE GENOMIC DNA]</scope>
    <source>
        <strain evidence="3 4">NCTC10172</strain>
    </source>
</reference>
<evidence type="ECO:0000313" key="4">
    <source>
        <dbReference type="Proteomes" id="UP000290909"/>
    </source>
</evidence>
<dbReference type="KEGG" id="ahk:NCTC10172_01197"/>
<keyword evidence="2" id="KW-0732">Signal</keyword>
<feature type="transmembrane region" description="Helical" evidence="1">
    <location>
        <begin position="498"/>
        <end position="517"/>
    </location>
</feature>
<keyword evidence="1" id="KW-1133">Transmembrane helix</keyword>
<dbReference type="STRING" id="1408416.GCA_000702765_01376"/>
<dbReference type="Proteomes" id="UP000290909">
    <property type="component" value="Chromosome"/>
</dbReference>
<protein>
    <submittedName>
        <fullName evidence="3">Uncharacterized protein</fullName>
    </submittedName>
</protein>
<feature type="signal peptide" evidence="2">
    <location>
        <begin position="1"/>
        <end position="19"/>
    </location>
</feature>
<dbReference type="AlphaFoldDB" id="A0A449BKZ3"/>
<evidence type="ECO:0000256" key="1">
    <source>
        <dbReference type="SAM" id="Phobius"/>
    </source>
</evidence>
<keyword evidence="1" id="KW-0472">Membrane</keyword>
<feature type="chain" id="PRO_5019424970" evidence="2">
    <location>
        <begin position="20"/>
        <end position="563"/>
    </location>
</feature>
<evidence type="ECO:0000313" key="3">
    <source>
        <dbReference type="EMBL" id="VEU83145.1"/>
    </source>
</evidence>
<evidence type="ECO:0000256" key="2">
    <source>
        <dbReference type="SAM" id="SignalP"/>
    </source>
</evidence>
<keyword evidence="4" id="KW-1185">Reference proteome</keyword>
<feature type="transmembrane region" description="Helical" evidence="1">
    <location>
        <begin position="529"/>
        <end position="553"/>
    </location>
</feature>
<proteinExistence type="predicted"/>
<keyword evidence="1" id="KW-0812">Transmembrane</keyword>
<name>A0A449BKZ3_9MOLU</name>